<reference evidence="2 3" key="3">
    <citation type="journal article" date="2015" name="Genome Announc.">
        <title>Draft Genome Sequence of the Archiascomycetous Yeast Saitoella complicata.</title>
        <authorList>
            <person name="Yamauchi K."/>
            <person name="Kondo S."/>
            <person name="Hamamoto M."/>
            <person name="Takahashi Y."/>
            <person name="Ogura Y."/>
            <person name="Hayashi T."/>
            <person name="Nishida H."/>
        </authorList>
    </citation>
    <scope>NUCLEOTIDE SEQUENCE [LARGE SCALE GENOMIC DNA]</scope>
    <source>
        <strain evidence="2 3">NRRL Y-17804</strain>
    </source>
</reference>
<evidence type="ECO:0000313" key="2">
    <source>
        <dbReference type="EMBL" id="GAO47097.1"/>
    </source>
</evidence>
<dbReference type="Proteomes" id="UP000033140">
    <property type="component" value="Unassembled WGS sequence"/>
</dbReference>
<feature type="coiled-coil region" evidence="1">
    <location>
        <begin position="124"/>
        <end position="154"/>
    </location>
</feature>
<accession>A0A0E9NB44</accession>
<proteinExistence type="predicted"/>
<sequence>MTSTVTALPSFPFISCIHPLLPKTKRVTIYKYADDEIKDDTINLIEDLAAAVKMRELSFAKGSYSTLASSSANSSSICLPGILDFTKNVTFPRSWPPRPGPNGKPPYLGYYRPRPNQKYNAAYMRRIEEESKRIMKNNERKREEEGKKQRLRRTRMGVMGLGFKGVHLGME</sequence>
<name>A0A0E9NB44_SAICN</name>
<protein>
    <submittedName>
        <fullName evidence="2">Uncharacterized protein</fullName>
    </submittedName>
</protein>
<keyword evidence="3" id="KW-1185">Reference proteome</keyword>
<reference evidence="2 3" key="1">
    <citation type="journal article" date="2011" name="J. Gen. Appl. Microbiol.">
        <title>Draft genome sequencing of the enigmatic yeast Saitoella complicata.</title>
        <authorList>
            <person name="Nishida H."/>
            <person name="Hamamoto M."/>
            <person name="Sugiyama J."/>
        </authorList>
    </citation>
    <scope>NUCLEOTIDE SEQUENCE [LARGE SCALE GENOMIC DNA]</scope>
    <source>
        <strain evidence="2 3">NRRL Y-17804</strain>
    </source>
</reference>
<dbReference type="EMBL" id="BACD03000007">
    <property type="protein sequence ID" value="GAO47097.1"/>
    <property type="molecule type" value="Genomic_DNA"/>
</dbReference>
<evidence type="ECO:0000313" key="3">
    <source>
        <dbReference type="Proteomes" id="UP000033140"/>
    </source>
</evidence>
<organism evidence="2 3">
    <name type="scientific">Saitoella complicata (strain BCRC 22490 / CBS 7301 / JCM 7358 / NBRC 10748 / NRRL Y-17804)</name>
    <dbReference type="NCBI Taxonomy" id="698492"/>
    <lineage>
        <taxon>Eukaryota</taxon>
        <taxon>Fungi</taxon>
        <taxon>Dikarya</taxon>
        <taxon>Ascomycota</taxon>
        <taxon>Taphrinomycotina</taxon>
        <taxon>Taphrinomycotina incertae sedis</taxon>
        <taxon>Saitoella</taxon>
    </lineage>
</organism>
<reference evidence="2 3" key="2">
    <citation type="journal article" date="2014" name="J. Gen. Appl. Microbiol.">
        <title>The early diverging ascomycetous budding yeast Saitoella complicata has three histone deacetylases belonging to the Clr6, Hos2, and Rpd3 lineages.</title>
        <authorList>
            <person name="Nishida H."/>
            <person name="Matsumoto T."/>
            <person name="Kondo S."/>
            <person name="Hamamoto M."/>
            <person name="Yoshikawa H."/>
        </authorList>
    </citation>
    <scope>NUCLEOTIDE SEQUENCE [LARGE SCALE GENOMIC DNA]</scope>
    <source>
        <strain evidence="2 3">NRRL Y-17804</strain>
    </source>
</reference>
<evidence type="ECO:0000256" key="1">
    <source>
        <dbReference type="SAM" id="Coils"/>
    </source>
</evidence>
<comment type="caution">
    <text evidence="2">The sequence shown here is derived from an EMBL/GenBank/DDBJ whole genome shotgun (WGS) entry which is preliminary data.</text>
</comment>
<keyword evidence="1" id="KW-0175">Coiled coil</keyword>
<dbReference type="AlphaFoldDB" id="A0A0E9NB44"/>
<gene>
    <name evidence="2" type="ORF">G7K_1309-t1</name>
</gene>